<feature type="domain" description="Dyp-type peroxidase C-terminal" evidence="8">
    <location>
        <begin position="138"/>
        <end position="297"/>
    </location>
</feature>
<evidence type="ECO:0000313" key="10">
    <source>
        <dbReference type="Proteomes" id="UP000523161"/>
    </source>
</evidence>
<dbReference type="RefSeq" id="WP_173501633.1">
    <property type="nucleotide sequence ID" value="NZ_JABSOD010000012.1"/>
</dbReference>
<reference evidence="9 10" key="1">
    <citation type="submission" date="2020-06" db="EMBL/GenBank/DDBJ databases">
        <title>Rheinheimera sp. nov., a marine bacterium isolated from coastal.</title>
        <authorList>
            <person name="Yu Q."/>
            <person name="Qi Y."/>
            <person name="Pu J."/>
        </authorList>
    </citation>
    <scope>NUCLEOTIDE SEQUENCE [LARGE SCALE GENOMIC DNA]</scope>
    <source>
        <strain evidence="9 10">YQF-2</strain>
    </source>
</reference>
<comment type="caution">
    <text evidence="9">The sequence shown here is derived from an EMBL/GenBank/DDBJ whole genome shotgun (WGS) entry which is preliminary data.</text>
</comment>
<gene>
    <name evidence="9" type="ORF">HRH59_12640</name>
</gene>
<keyword evidence="2 9" id="KW-0575">Peroxidase</keyword>
<dbReference type="GO" id="GO:0046872">
    <property type="term" value="F:metal ion binding"/>
    <property type="evidence" value="ECO:0007669"/>
    <property type="project" value="UniProtKB-KW"/>
</dbReference>
<evidence type="ECO:0000313" key="9">
    <source>
        <dbReference type="EMBL" id="NRQ43394.1"/>
    </source>
</evidence>
<dbReference type="InterPro" id="IPR011008">
    <property type="entry name" value="Dimeric_a/b-barrel"/>
</dbReference>
<dbReference type="GO" id="GO:0004601">
    <property type="term" value="F:peroxidase activity"/>
    <property type="evidence" value="ECO:0007669"/>
    <property type="project" value="UniProtKB-KW"/>
</dbReference>
<dbReference type="NCBIfam" id="TIGR01413">
    <property type="entry name" value="Dyp_perox_fam"/>
    <property type="match status" value="1"/>
</dbReference>
<protein>
    <submittedName>
        <fullName evidence="9">Dyp-type peroxidase</fullName>
    </submittedName>
</protein>
<dbReference type="InterPro" id="IPR048328">
    <property type="entry name" value="Dyp_perox_C"/>
</dbReference>
<dbReference type="PANTHER" id="PTHR30521">
    <property type="entry name" value="DEFERROCHELATASE/PEROXIDASE"/>
    <property type="match status" value="1"/>
</dbReference>
<comment type="cofactor">
    <cofactor evidence="1">
        <name>heme b</name>
        <dbReference type="ChEBI" id="CHEBI:60344"/>
    </cofactor>
</comment>
<sequence>MAREQLGICAEANLHGSYLLFNALEGHERVLRHKLARLPQLFDRLAEHFSEAMLTGVVAVGSTFWDLLYPDARPAGLTAFADHSTDDIDLAPVPLDILIQIRSDRQDVNVIASLQVQQLLQGHVELQEHLQGFRYLDGRNLSGFIDAPYCPKGRAKRQAALVDAAQQPVFAAGSYVYLQRLSFDAPAWQQLSLSEQEEIMGYDKVSGKRLADGLILPDSHLAVMQPDIESPMAVVQQNMPFCLLPQQGLIELSYAANPAALALQLANRLGQAQNNGYDLLLNYCRIELSAAFFAPSISFLELSALV</sequence>
<dbReference type="SUPFAM" id="SSF54909">
    <property type="entry name" value="Dimeric alpha+beta barrel"/>
    <property type="match status" value="1"/>
</dbReference>
<dbReference type="Pfam" id="PF04261">
    <property type="entry name" value="Dyp_perox_N"/>
    <property type="match status" value="1"/>
</dbReference>
<accession>A0A7Y5EID7</accession>
<dbReference type="GO" id="GO:0020037">
    <property type="term" value="F:heme binding"/>
    <property type="evidence" value="ECO:0007669"/>
    <property type="project" value="InterPro"/>
</dbReference>
<feature type="domain" description="Dyp-type peroxidase N-terminal" evidence="7">
    <location>
        <begin position="5"/>
        <end position="134"/>
    </location>
</feature>
<dbReference type="PANTHER" id="PTHR30521:SF0">
    <property type="entry name" value="DYP-TYPE PEROXIDASE FAMILY PROTEIN"/>
    <property type="match status" value="1"/>
</dbReference>
<evidence type="ECO:0000256" key="6">
    <source>
        <dbReference type="ARBA" id="ARBA00025737"/>
    </source>
</evidence>
<dbReference type="InterPro" id="IPR048327">
    <property type="entry name" value="Dyp_perox_N"/>
</dbReference>
<keyword evidence="4" id="KW-0560">Oxidoreductase</keyword>
<evidence type="ECO:0000259" key="8">
    <source>
        <dbReference type="Pfam" id="PF20628"/>
    </source>
</evidence>
<evidence type="ECO:0000256" key="1">
    <source>
        <dbReference type="ARBA" id="ARBA00001970"/>
    </source>
</evidence>
<evidence type="ECO:0000256" key="3">
    <source>
        <dbReference type="ARBA" id="ARBA00022723"/>
    </source>
</evidence>
<evidence type="ECO:0000256" key="5">
    <source>
        <dbReference type="ARBA" id="ARBA00023004"/>
    </source>
</evidence>
<dbReference type="GO" id="GO:0005829">
    <property type="term" value="C:cytosol"/>
    <property type="evidence" value="ECO:0007669"/>
    <property type="project" value="TreeGrafter"/>
</dbReference>
<keyword evidence="3" id="KW-0479">Metal-binding</keyword>
<evidence type="ECO:0000256" key="2">
    <source>
        <dbReference type="ARBA" id="ARBA00022559"/>
    </source>
</evidence>
<organism evidence="9 10">
    <name type="scientific">Rheinheimera lutimaris</name>
    <dbReference type="NCBI Taxonomy" id="2740584"/>
    <lineage>
        <taxon>Bacteria</taxon>
        <taxon>Pseudomonadati</taxon>
        <taxon>Pseudomonadota</taxon>
        <taxon>Gammaproteobacteria</taxon>
        <taxon>Chromatiales</taxon>
        <taxon>Chromatiaceae</taxon>
        <taxon>Rheinheimera</taxon>
    </lineage>
</organism>
<proteinExistence type="inferred from homology"/>
<dbReference type="EMBL" id="JABSOD010000012">
    <property type="protein sequence ID" value="NRQ43394.1"/>
    <property type="molecule type" value="Genomic_DNA"/>
</dbReference>
<dbReference type="InterPro" id="IPR006314">
    <property type="entry name" value="Dyp_peroxidase"/>
</dbReference>
<name>A0A7Y5EID7_9GAMM</name>
<dbReference type="PROSITE" id="PS51404">
    <property type="entry name" value="DYP_PEROXIDASE"/>
    <property type="match status" value="1"/>
</dbReference>
<keyword evidence="10" id="KW-1185">Reference proteome</keyword>
<evidence type="ECO:0000259" key="7">
    <source>
        <dbReference type="Pfam" id="PF04261"/>
    </source>
</evidence>
<dbReference type="Pfam" id="PF20628">
    <property type="entry name" value="Dyp_perox_C"/>
    <property type="match status" value="1"/>
</dbReference>
<dbReference type="Proteomes" id="UP000523161">
    <property type="component" value="Unassembled WGS sequence"/>
</dbReference>
<dbReference type="AlphaFoldDB" id="A0A7Y5EID7"/>
<keyword evidence="5" id="KW-0408">Iron</keyword>
<comment type="similarity">
    <text evidence="6">Belongs to the DyP-type peroxidase family.</text>
</comment>
<evidence type="ECO:0000256" key="4">
    <source>
        <dbReference type="ARBA" id="ARBA00023002"/>
    </source>
</evidence>